<organism evidence="1">
    <name type="scientific">Streptomyces sp. SID12501</name>
    <dbReference type="NCBI Taxonomy" id="2706042"/>
    <lineage>
        <taxon>Bacteria</taxon>
        <taxon>Bacillati</taxon>
        <taxon>Actinomycetota</taxon>
        <taxon>Actinomycetes</taxon>
        <taxon>Kitasatosporales</taxon>
        <taxon>Streptomycetaceae</taxon>
        <taxon>Streptomyces</taxon>
    </lineage>
</organism>
<keyword evidence="1" id="KW-0808">Transferase</keyword>
<dbReference type="RefSeq" id="WP_164320195.1">
    <property type="nucleotide sequence ID" value="NZ_JAAGLU010000031.1"/>
</dbReference>
<proteinExistence type="predicted"/>
<reference evidence="1" key="1">
    <citation type="submission" date="2020-01" db="EMBL/GenBank/DDBJ databases">
        <title>Insect and environment-associated Actinomycetes.</title>
        <authorList>
            <person name="Currrie C."/>
            <person name="Chevrette M."/>
            <person name="Carlson C."/>
            <person name="Stubbendieck R."/>
            <person name="Wendt-Pienkowski E."/>
        </authorList>
    </citation>
    <scope>NUCLEOTIDE SEQUENCE</scope>
    <source>
        <strain evidence="1">SID12501</strain>
    </source>
</reference>
<dbReference type="AlphaFoldDB" id="A0A6B3C1R7"/>
<dbReference type="Gene3D" id="3.90.1200.10">
    <property type="match status" value="1"/>
</dbReference>
<gene>
    <name evidence="1" type="ORF">G3I71_32350</name>
</gene>
<dbReference type="SUPFAM" id="SSF56112">
    <property type="entry name" value="Protein kinase-like (PK-like)"/>
    <property type="match status" value="1"/>
</dbReference>
<sequence>MDRIDWHDLPAATRAAVERHTGPVEAAETAPHGVMSRLACTIRTRFGRVFVKGTRHDDPQAWVYRHEAQVTGNAPLAPHVLWEVDAGEWQLYGYEYVDGRHPDLTPGSDDLGPLMRTLTVLSEVAWPEDLRKKPLYSRWAEFLPEDVPPGLQGRALAHTDMSPHNMLVTPAGELLLLDWALSCPAPAWADTALTIPRLISAGHTPEQAEAIAQQVPAYSTAGQTAVTTFARTLYAAWEDWERTRPLPHRAALTAAARTWAAHRDTGRQAGARELSP</sequence>
<accession>A0A6B3C1R7</accession>
<comment type="caution">
    <text evidence="1">The sequence shown here is derived from an EMBL/GenBank/DDBJ whole genome shotgun (WGS) entry which is preliminary data.</text>
</comment>
<protein>
    <submittedName>
        <fullName evidence="1">Phosphotransferase</fullName>
    </submittedName>
</protein>
<dbReference type="InterPro" id="IPR011009">
    <property type="entry name" value="Kinase-like_dom_sf"/>
</dbReference>
<evidence type="ECO:0000313" key="1">
    <source>
        <dbReference type="EMBL" id="NEC90392.1"/>
    </source>
</evidence>
<dbReference type="EMBL" id="JAAGLU010000031">
    <property type="protein sequence ID" value="NEC90392.1"/>
    <property type="molecule type" value="Genomic_DNA"/>
</dbReference>
<name>A0A6B3C1R7_9ACTN</name>
<dbReference type="GO" id="GO:0016740">
    <property type="term" value="F:transferase activity"/>
    <property type="evidence" value="ECO:0007669"/>
    <property type="project" value="UniProtKB-KW"/>
</dbReference>